<sequence>MARQTGMRRTLLLGLSLMLTVAGCAPANTDPAPGHRVDPLPEAFDERATAVAEAWRPGPEWTGGYLPLQEPTVLIGDADFTPAAKTAFLAGWYRQQVDLPTTRPSEGTIRFPDGKLNVPLISAVEAYAQLSQGDPPPCPVGPKEPATPPPAAPGAGGPDEAVSSRPQGDCVALTVTGVELGTAPVRTSRGEAQVPAWLFTVEEIGAVVARVAVAPNAVGAAPEPVAPSAPAPRGLVGAQDIEAVDGAQLTFRLGVGSCDTGITPLVQEHDHVVVVGGTVIQPTGVCDDALRLEPVEVTLAAPLGARPVLEVLNGTPLRLITG</sequence>
<feature type="chain" id="PRO_5036688352" description="Secreted protein" evidence="2">
    <location>
        <begin position="28"/>
        <end position="322"/>
    </location>
</feature>
<keyword evidence="4" id="KW-1185">Reference proteome</keyword>
<feature type="signal peptide" evidence="2">
    <location>
        <begin position="1"/>
        <end position="27"/>
    </location>
</feature>
<reference evidence="3" key="1">
    <citation type="journal article" date="2014" name="Int. J. Syst. Evol. Microbiol.">
        <title>Complete genome sequence of Corynebacterium casei LMG S-19264T (=DSM 44701T), isolated from a smear-ripened cheese.</title>
        <authorList>
            <consortium name="US DOE Joint Genome Institute (JGI-PGF)"/>
            <person name="Walter F."/>
            <person name="Albersmeier A."/>
            <person name="Kalinowski J."/>
            <person name="Ruckert C."/>
        </authorList>
    </citation>
    <scope>NUCLEOTIDE SEQUENCE</scope>
    <source>
        <strain evidence="3">CGMCC 4.7312</strain>
    </source>
</reference>
<gene>
    <name evidence="3" type="ORF">GCM10011608_01510</name>
</gene>
<evidence type="ECO:0000313" key="4">
    <source>
        <dbReference type="Proteomes" id="UP000608890"/>
    </source>
</evidence>
<dbReference type="Proteomes" id="UP000608890">
    <property type="component" value="Unassembled WGS sequence"/>
</dbReference>
<evidence type="ECO:0008006" key="5">
    <source>
        <dbReference type="Google" id="ProtNLM"/>
    </source>
</evidence>
<reference evidence="3" key="2">
    <citation type="submission" date="2020-09" db="EMBL/GenBank/DDBJ databases">
        <authorList>
            <person name="Sun Q."/>
            <person name="Zhou Y."/>
        </authorList>
    </citation>
    <scope>NUCLEOTIDE SEQUENCE</scope>
    <source>
        <strain evidence="3">CGMCC 4.7312</strain>
    </source>
</reference>
<comment type="caution">
    <text evidence="3">The sequence shown here is derived from an EMBL/GenBank/DDBJ whole genome shotgun (WGS) entry which is preliminary data.</text>
</comment>
<evidence type="ECO:0000256" key="1">
    <source>
        <dbReference type="SAM" id="MobiDB-lite"/>
    </source>
</evidence>
<organism evidence="3 4">
    <name type="scientific">Micromonospora sonchi</name>
    <dbReference type="NCBI Taxonomy" id="1763543"/>
    <lineage>
        <taxon>Bacteria</taxon>
        <taxon>Bacillati</taxon>
        <taxon>Actinomycetota</taxon>
        <taxon>Actinomycetes</taxon>
        <taxon>Micromonosporales</taxon>
        <taxon>Micromonosporaceae</taxon>
        <taxon>Micromonospora</taxon>
    </lineage>
</organism>
<dbReference type="EMBL" id="BMNB01000001">
    <property type="protein sequence ID" value="GGM20612.1"/>
    <property type="molecule type" value="Genomic_DNA"/>
</dbReference>
<dbReference type="AlphaFoldDB" id="A0A917WQ52"/>
<name>A0A917WQ52_9ACTN</name>
<feature type="region of interest" description="Disordered" evidence="1">
    <location>
        <begin position="131"/>
        <end position="167"/>
    </location>
</feature>
<keyword evidence="2" id="KW-0732">Signal</keyword>
<accession>A0A917WQ52</accession>
<proteinExistence type="predicted"/>
<protein>
    <recommendedName>
        <fullName evidence="5">Secreted protein</fullName>
    </recommendedName>
</protein>
<evidence type="ECO:0000313" key="3">
    <source>
        <dbReference type="EMBL" id="GGM20612.1"/>
    </source>
</evidence>
<feature type="compositionally biased region" description="Pro residues" evidence="1">
    <location>
        <begin position="134"/>
        <end position="152"/>
    </location>
</feature>
<evidence type="ECO:0000256" key="2">
    <source>
        <dbReference type="SAM" id="SignalP"/>
    </source>
</evidence>
<dbReference type="PROSITE" id="PS51257">
    <property type="entry name" value="PROKAR_LIPOPROTEIN"/>
    <property type="match status" value="1"/>
</dbReference>